<dbReference type="EMBL" id="JAAGYR010000004">
    <property type="protein sequence ID" value="NEN75255.1"/>
    <property type="molecule type" value="Genomic_DNA"/>
</dbReference>
<dbReference type="RefSeq" id="WP_163763973.1">
    <property type="nucleotide sequence ID" value="NZ_JAAGYR010000004.1"/>
</dbReference>
<feature type="domain" description="Gamma-glutamylcyclotransferase AIG2-like" evidence="1">
    <location>
        <begin position="6"/>
        <end position="52"/>
    </location>
</feature>
<evidence type="ECO:0000313" key="3">
    <source>
        <dbReference type="Proteomes" id="UP000477651"/>
    </source>
</evidence>
<dbReference type="AlphaFoldDB" id="A0A6L9Y4X8"/>
<evidence type="ECO:0000313" key="2">
    <source>
        <dbReference type="EMBL" id="NEN75255.1"/>
    </source>
</evidence>
<accession>A0A6L9Y4X8</accession>
<organism evidence="2 3">
    <name type="scientific">Pelistega ratti</name>
    <dbReference type="NCBI Taxonomy" id="2652177"/>
    <lineage>
        <taxon>Bacteria</taxon>
        <taxon>Pseudomonadati</taxon>
        <taxon>Pseudomonadota</taxon>
        <taxon>Betaproteobacteria</taxon>
        <taxon>Burkholderiales</taxon>
        <taxon>Alcaligenaceae</taxon>
        <taxon>Pelistega</taxon>
    </lineage>
</organism>
<reference evidence="2 3" key="1">
    <citation type="submission" date="2020-02" db="EMBL/GenBank/DDBJ databases">
        <title>Pelistega sp. NLN82 were isolated from wild rodents of the Hainan Island.</title>
        <authorList>
            <person name="Niu N."/>
            <person name="Zhou J."/>
        </authorList>
    </citation>
    <scope>NUCLEOTIDE SEQUENCE [LARGE SCALE GENOMIC DNA]</scope>
    <source>
        <strain evidence="2 3">NLN82</strain>
    </source>
</reference>
<gene>
    <name evidence="2" type="ORF">F9B74_02785</name>
</gene>
<evidence type="ECO:0000259" key="1">
    <source>
        <dbReference type="Pfam" id="PF06094"/>
    </source>
</evidence>
<name>A0A6L9Y4X8_9BURK</name>
<comment type="caution">
    <text evidence="2">The sequence shown here is derived from an EMBL/GenBank/DDBJ whole genome shotgun (WGS) entry which is preliminary data.</text>
</comment>
<keyword evidence="2" id="KW-0808">Transferase</keyword>
<dbReference type="Pfam" id="PF06094">
    <property type="entry name" value="GGACT"/>
    <property type="match status" value="2"/>
</dbReference>
<dbReference type="InterPro" id="IPR009288">
    <property type="entry name" value="AIG2-like_dom"/>
</dbReference>
<dbReference type="InterPro" id="IPR013024">
    <property type="entry name" value="GGCT-like"/>
</dbReference>
<protein>
    <submittedName>
        <fullName evidence="2">Gamma-glutamylcyclotransferase</fullName>
    </submittedName>
</protein>
<dbReference type="GO" id="GO:0016740">
    <property type="term" value="F:transferase activity"/>
    <property type="evidence" value="ECO:0007669"/>
    <property type="project" value="UniProtKB-KW"/>
</dbReference>
<dbReference type="Proteomes" id="UP000477651">
    <property type="component" value="Unassembled WGS sequence"/>
</dbReference>
<feature type="domain" description="Gamma-glutamylcyclotransferase AIG2-like" evidence="1">
    <location>
        <begin position="82"/>
        <end position="143"/>
    </location>
</feature>
<proteinExistence type="predicted"/>
<keyword evidence="3" id="KW-1185">Reference proteome</keyword>
<sequence>MKFFQLFVYGTLKKGFRNHAKYCSTAINIELAYGWGRVYSLDEGYPVMEVPSQSILARGTDSPSSDVFLQKHDYFFESPTGDWDMVQGELILFKYPDKEIPPIDALEDFNPEGQKNLYERVLITVKTDNGFVNAWTYIMKGSRHLGKRVPLNKEGVIEWGYSAISNETLSYHS</sequence>
<dbReference type="InterPro" id="IPR036568">
    <property type="entry name" value="GGCT-like_sf"/>
</dbReference>
<dbReference type="SUPFAM" id="SSF110857">
    <property type="entry name" value="Gamma-glutamyl cyclotransferase-like"/>
    <property type="match status" value="1"/>
</dbReference>
<dbReference type="CDD" id="cd06661">
    <property type="entry name" value="GGCT_like"/>
    <property type="match status" value="1"/>
</dbReference>
<dbReference type="Gene3D" id="3.10.490.10">
    <property type="entry name" value="Gamma-glutamyl cyclotransferase-like"/>
    <property type="match status" value="1"/>
</dbReference>